<accession>A0AAJ8DZI0</accession>
<feature type="region of interest" description="Disordered" evidence="1">
    <location>
        <begin position="32"/>
        <end position="104"/>
    </location>
</feature>
<evidence type="ECO:0000256" key="1">
    <source>
        <dbReference type="SAM" id="MobiDB-lite"/>
    </source>
</evidence>
<name>A0AAJ8DZI0_ASPNG</name>
<feature type="compositionally biased region" description="Basic and acidic residues" evidence="1">
    <location>
        <begin position="59"/>
        <end position="87"/>
    </location>
</feature>
<organism evidence="2">
    <name type="scientific">Aspergillus niger</name>
    <dbReference type="NCBI Taxonomy" id="5061"/>
    <lineage>
        <taxon>Eukaryota</taxon>
        <taxon>Fungi</taxon>
        <taxon>Dikarya</taxon>
        <taxon>Ascomycota</taxon>
        <taxon>Pezizomycotina</taxon>
        <taxon>Eurotiomycetes</taxon>
        <taxon>Eurotiomycetidae</taxon>
        <taxon>Eurotiales</taxon>
        <taxon>Aspergillaceae</taxon>
        <taxon>Aspergillus</taxon>
        <taxon>Aspergillus subgen. Circumdati</taxon>
    </lineage>
</organism>
<proteinExistence type="predicted"/>
<reference evidence="2" key="2">
    <citation type="submission" date="2025-08" db="UniProtKB">
        <authorList>
            <consortium name="RefSeq"/>
        </authorList>
    </citation>
    <scope>IDENTIFICATION</scope>
</reference>
<evidence type="ECO:0000313" key="2">
    <source>
        <dbReference type="RefSeq" id="XP_059601369.1"/>
    </source>
</evidence>
<reference evidence="2" key="1">
    <citation type="submission" date="2025-02" db="EMBL/GenBank/DDBJ databases">
        <authorList>
            <consortium name="NCBI Genome Project"/>
        </authorList>
    </citation>
    <scope>NUCLEOTIDE SEQUENCE</scope>
</reference>
<dbReference type="VEuPathDB" id="FungiDB:An09g03150"/>
<dbReference type="KEGG" id="ang:An09g03150"/>
<sequence>MFNGGRQSSDRLGRRDPAERKFVAIVRSRPGRFFEPDEMNGGEERRGVDQGRTGLDARIGGEKRRGMYRGAVERQQQRDRMGEEKPQDGWQKGSGLEEEEEAATRPLTPIEPLTALHLVSIALTQPSPGFSSHLPLSVLFSESGCRSQAGQEENKGWLQWRFPCTLDPQGWVDIDFAADGLLSSSKVTTNTRYPASTKC</sequence>
<gene>
    <name evidence="2" type="ORF">An09g03150</name>
</gene>
<dbReference type="AlphaFoldDB" id="A0AAJ8DZI0"/>
<dbReference type="GeneID" id="84591998"/>
<dbReference type="RefSeq" id="XP_059601369.1">
    <property type="nucleotide sequence ID" value="XM_059749703.1"/>
</dbReference>
<protein>
    <submittedName>
        <fullName evidence="2">Uncharacterized protein</fullName>
    </submittedName>
</protein>
<feature type="region of interest" description="Disordered" evidence="1">
    <location>
        <begin position="1"/>
        <end position="20"/>
    </location>
</feature>
<feature type="compositionally biased region" description="Basic and acidic residues" evidence="1">
    <location>
        <begin position="8"/>
        <end position="20"/>
    </location>
</feature>